<organism evidence="2 3">
    <name type="scientific">Trema orientale</name>
    <name type="common">Charcoal tree</name>
    <name type="synonym">Celtis orientalis</name>
    <dbReference type="NCBI Taxonomy" id="63057"/>
    <lineage>
        <taxon>Eukaryota</taxon>
        <taxon>Viridiplantae</taxon>
        <taxon>Streptophyta</taxon>
        <taxon>Embryophyta</taxon>
        <taxon>Tracheophyta</taxon>
        <taxon>Spermatophyta</taxon>
        <taxon>Magnoliopsida</taxon>
        <taxon>eudicotyledons</taxon>
        <taxon>Gunneridae</taxon>
        <taxon>Pentapetalae</taxon>
        <taxon>rosids</taxon>
        <taxon>fabids</taxon>
        <taxon>Rosales</taxon>
        <taxon>Cannabaceae</taxon>
        <taxon>Trema</taxon>
    </lineage>
</organism>
<keyword evidence="3" id="KW-1185">Reference proteome</keyword>
<dbReference type="InParanoid" id="A0A2P5FA16"/>
<reference evidence="3" key="1">
    <citation type="submission" date="2016-06" db="EMBL/GenBank/DDBJ databases">
        <title>Parallel loss of symbiosis genes in relatives of nitrogen-fixing non-legume Parasponia.</title>
        <authorList>
            <person name="Van Velzen R."/>
            <person name="Holmer R."/>
            <person name="Bu F."/>
            <person name="Rutten L."/>
            <person name="Van Zeijl A."/>
            <person name="Liu W."/>
            <person name="Santuari L."/>
            <person name="Cao Q."/>
            <person name="Sharma T."/>
            <person name="Shen D."/>
            <person name="Roswanjaya Y."/>
            <person name="Wardhani T."/>
            <person name="Kalhor M.S."/>
            <person name="Jansen J."/>
            <person name="Van den Hoogen J."/>
            <person name="Gungor B."/>
            <person name="Hartog M."/>
            <person name="Hontelez J."/>
            <person name="Verver J."/>
            <person name="Yang W.-C."/>
            <person name="Schijlen E."/>
            <person name="Repin R."/>
            <person name="Schilthuizen M."/>
            <person name="Schranz E."/>
            <person name="Heidstra R."/>
            <person name="Miyata K."/>
            <person name="Fedorova E."/>
            <person name="Kohlen W."/>
            <person name="Bisseling T."/>
            <person name="Smit S."/>
            <person name="Geurts R."/>
        </authorList>
    </citation>
    <scope>NUCLEOTIDE SEQUENCE [LARGE SCALE GENOMIC DNA]</scope>
    <source>
        <strain evidence="3">cv. RG33-2</strain>
    </source>
</reference>
<sequence>MKRKRKDPPRHSLSHTETLGSATIDVARICSFILTQVCGQSAAFQGSGNLGSSSAFALPARRPRRNP</sequence>
<accession>A0A2P5FA16</accession>
<evidence type="ECO:0000256" key="1">
    <source>
        <dbReference type="SAM" id="MobiDB-lite"/>
    </source>
</evidence>
<dbReference type="OrthoDB" id="10580135at2759"/>
<evidence type="ECO:0000313" key="3">
    <source>
        <dbReference type="Proteomes" id="UP000237000"/>
    </source>
</evidence>
<feature type="compositionally biased region" description="Polar residues" evidence="1">
    <location>
        <begin position="44"/>
        <end position="55"/>
    </location>
</feature>
<dbReference type="EMBL" id="JXTC01000050">
    <property type="protein sequence ID" value="PON94616.1"/>
    <property type="molecule type" value="Genomic_DNA"/>
</dbReference>
<name>A0A2P5FA16_TREOI</name>
<feature type="region of interest" description="Disordered" evidence="1">
    <location>
        <begin position="44"/>
        <end position="67"/>
    </location>
</feature>
<dbReference type="AlphaFoldDB" id="A0A2P5FA16"/>
<proteinExistence type="predicted"/>
<protein>
    <submittedName>
        <fullName evidence="2">Uncharacterized protein</fullName>
    </submittedName>
</protein>
<dbReference type="Proteomes" id="UP000237000">
    <property type="component" value="Unassembled WGS sequence"/>
</dbReference>
<gene>
    <name evidence="2" type="ORF">TorRG33x02_096510</name>
</gene>
<comment type="caution">
    <text evidence="2">The sequence shown here is derived from an EMBL/GenBank/DDBJ whole genome shotgun (WGS) entry which is preliminary data.</text>
</comment>
<evidence type="ECO:0000313" key="2">
    <source>
        <dbReference type="EMBL" id="PON94616.1"/>
    </source>
</evidence>